<proteinExistence type="predicted"/>
<keyword evidence="3" id="KW-1185">Reference proteome</keyword>
<feature type="coiled-coil region" evidence="1">
    <location>
        <begin position="46"/>
        <end position="101"/>
    </location>
</feature>
<keyword evidence="1" id="KW-0175">Coiled coil</keyword>
<reference evidence="2 3" key="1">
    <citation type="journal article" date="2024" name="Science">
        <title>Giant polyketide synthase enzymes in the biosynthesis of giant marine polyether toxins.</title>
        <authorList>
            <person name="Fallon T.R."/>
            <person name="Shende V.V."/>
            <person name="Wierzbicki I.H."/>
            <person name="Pendleton A.L."/>
            <person name="Watervoot N.F."/>
            <person name="Auber R.P."/>
            <person name="Gonzalez D.J."/>
            <person name="Wisecaver J.H."/>
            <person name="Moore B.S."/>
        </authorList>
    </citation>
    <scope>NUCLEOTIDE SEQUENCE [LARGE SCALE GENOMIC DNA]</scope>
    <source>
        <strain evidence="2 3">12B1</strain>
    </source>
</reference>
<sequence>MAQPLQAALDAPRARVRALEAQLALAGAADERAWRGASALAVSSEVAALRAEREAMRAALATAEKKLVLHERQQLSERERRASLAKALKRKDAALHRAEAESHALAAAPLSAHAAQLVEASVLRYAADDAADLALRVQAARAPLQVAVQLLAAELRAAEEGAAEKLAAVSEEYEGALAEALERAVQAEAQLAGELLASERTVVFLPE</sequence>
<comment type="caution">
    <text evidence="2">The sequence shown here is derived from an EMBL/GenBank/DDBJ whole genome shotgun (WGS) entry which is preliminary data.</text>
</comment>
<name>A0AB34IAE7_PRYPA</name>
<accession>A0AB34IAE7</accession>
<evidence type="ECO:0000313" key="3">
    <source>
        <dbReference type="Proteomes" id="UP001515480"/>
    </source>
</evidence>
<gene>
    <name evidence="2" type="ORF">AB1Y20_016717</name>
</gene>
<evidence type="ECO:0000313" key="2">
    <source>
        <dbReference type="EMBL" id="KAL1495347.1"/>
    </source>
</evidence>
<dbReference type="AlphaFoldDB" id="A0AB34IAE7"/>
<protein>
    <submittedName>
        <fullName evidence="2">Uncharacterized protein</fullName>
    </submittedName>
</protein>
<dbReference type="EMBL" id="JBGBPQ010000032">
    <property type="protein sequence ID" value="KAL1495347.1"/>
    <property type="molecule type" value="Genomic_DNA"/>
</dbReference>
<feature type="coiled-coil region" evidence="1">
    <location>
        <begin position="152"/>
        <end position="190"/>
    </location>
</feature>
<organism evidence="2 3">
    <name type="scientific">Prymnesium parvum</name>
    <name type="common">Toxic golden alga</name>
    <dbReference type="NCBI Taxonomy" id="97485"/>
    <lineage>
        <taxon>Eukaryota</taxon>
        <taxon>Haptista</taxon>
        <taxon>Haptophyta</taxon>
        <taxon>Prymnesiophyceae</taxon>
        <taxon>Prymnesiales</taxon>
        <taxon>Prymnesiaceae</taxon>
        <taxon>Prymnesium</taxon>
    </lineage>
</organism>
<dbReference type="Proteomes" id="UP001515480">
    <property type="component" value="Unassembled WGS sequence"/>
</dbReference>
<evidence type="ECO:0000256" key="1">
    <source>
        <dbReference type="SAM" id="Coils"/>
    </source>
</evidence>